<gene>
    <name evidence="2" type="ORF">KS419_07965</name>
</gene>
<sequence length="452" mass="50443">MLKKFLMISLLMLVITGLIACGDESDNSEGDSAPSTGEERVLKVSYPTWWEEWFFDLRDEFEAENEGVTVELIPLHDDVTTKQAMMMQSADTSPDVAVEDTFIINSDVNAGYLSPMDDILNDWDEWDKFEETTKQGVTAAADGKIYGVPFSTDVQGLWYNKVLFEEAGLPVPFEPQSWEELLNAAEVIKENTGDVIPLFTYVTKATGEATSMRTFQVLYSGTGSSLYDFDENKWVVDETALTDTFEFIDSVFQNDLGPSLSVASNSQVATLLSEDLMMNNKVSMVIDGNWVAASWREGRATPWPEALDTWGFTLIPTQFGQEPGFTSMSGGWALSIPAHASEKDLAAEFIKMAVNEQQQFDYVRRTGDMTVRTDVAVKEEYLDQPISNYREAAEMLSYTNFRPAVDDYPTVSTFIQEVVESVASGQSSPDQAVQEFENGLKRIVGEENVINK</sequence>
<feature type="signal peptide" evidence="1">
    <location>
        <begin position="1"/>
        <end position="20"/>
    </location>
</feature>
<evidence type="ECO:0000313" key="3">
    <source>
        <dbReference type="Proteomes" id="UP000784880"/>
    </source>
</evidence>
<keyword evidence="1" id="KW-0732">Signal</keyword>
<organism evidence="2 3">
    <name type="scientific">Evansella tamaricis</name>
    <dbReference type="NCBI Taxonomy" id="2069301"/>
    <lineage>
        <taxon>Bacteria</taxon>
        <taxon>Bacillati</taxon>
        <taxon>Bacillota</taxon>
        <taxon>Bacilli</taxon>
        <taxon>Bacillales</taxon>
        <taxon>Bacillaceae</taxon>
        <taxon>Evansella</taxon>
    </lineage>
</organism>
<name>A0ABS6JH51_9BACI</name>
<dbReference type="InterPro" id="IPR050490">
    <property type="entry name" value="Bact_solute-bd_prot1"/>
</dbReference>
<dbReference type="InterPro" id="IPR006059">
    <property type="entry name" value="SBP"/>
</dbReference>
<protein>
    <submittedName>
        <fullName evidence="2">Extracellular solute-binding protein</fullName>
    </submittedName>
</protein>
<feature type="chain" id="PRO_5045837382" evidence="1">
    <location>
        <begin position="21"/>
        <end position="452"/>
    </location>
</feature>
<comment type="caution">
    <text evidence="2">The sequence shown here is derived from an EMBL/GenBank/DDBJ whole genome shotgun (WGS) entry which is preliminary data.</text>
</comment>
<dbReference type="PANTHER" id="PTHR43649:SF14">
    <property type="entry name" value="BLR3389 PROTEIN"/>
    <property type="match status" value="1"/>
</dbReference>
<dbReference type="Pfam" id="PF01547">
    <property type="entry name" value="SBP_bac_1"/>
    <property type="match status" value="1"/>
</dbReference>
<evidence type="ECO:0000313" key="2">
    <source>
        <dbReference type="EMBL" id="MBU9711668.1"/>
    </source>
</evidence>
<evidence type="ECO:0000256" key="1">
    <source>
        <dbReference type="SAM" id="SignalP"/>
    </source>
</evidence>
<dbReference type="EMBL" id="JAHQCS010000079">
    <property type="protein sequence ID" value="MBU9711668.1"/>
    <property type="molecule type" value="Genomic_DNA"/>
</dbReference>
<dbReference type="PANTHER" id="PTHR43649">
    <property type="entry name" value="ARABINOSE-BINDING PROTEIN-RELATED"/>
    <property type="match status" value="1"/>
</dbReference>
<dbReference type="RefSeq" id="WP_217065662.1">
    <property type="nucleotide sequence ID" value="NZ_JAHQCS010000079.1"/>
</dbReference>
<reference evidence="2 3" key="1">
    <citation type="submission" date="2021-06" db="EMBL/GenBank/DDBJ databases">
        <title>Bacillus sp. RD4P76, an endophyte from a halophyte.</title>
        <authorList>
            <person name="Sun J.-Q."/>
        </authorList>
    </citation>
    <scope>NUCLEOTIDE SEQUENCE [LARGE SCALE GENOMIC DNA]</scope>
    <source>
        <strain evidence="2 3">CGMCC 1.15917</strain>
    </source>
</reference>
<dbReference type="PROSITE" id="PS51257">
    <property type="entry name" value="PROKAR_LIPOPROTEIN"/>
    <property type="match status" value="1"/>
</dbReference>
<dbReference type="Proteomes" id="UP000784880">
    <property type="component" value="Unassembled WGS sequence"/>
</dbReference>
<proteinExistence type="predicted"/>
<keyword evidence="3" id="KW-1185">Reference proteome</keyword>
<accession>A0ABS6JH51</accession>